<dbReference type="InterPro" id="IPR018752">
    <property type="entry name" value="DabA"/>
</dbReference>
<feature type="binding site" evidence="6">
    <location>
        <position position="481"/>
    </location>
    <ligand>
        <name>Zn(2+)</name>
        <dbReference type="ChEBI" id="CHEBI:29105"/>
    </ligand>
</feature>
<keyword evidence="2 6" id="KW-1003">Cell membrane</keyword>
<evidence type="ECO:0000256" key="5">
    <source>
        <dbReference type="ARBA" id="ARBA00023136"/>
    </source>
</evidence>
<keyword evidence="1 6" id="KW-0813">Transport</keyword>
<dbReference type="GO" id="GO:0005886">
    <property type="term" value="C:plasma membrane"/>
    <property type="evidence" value="ECO:0007669"/>
    <property type="project" value="UniProtKB-SubCell"/>
</dbReference>
<evidence type="ECO:0000256" key="3">
    <source>
        <dbReference type="ARBA" id="ARBA00022723"/>
    </source>
</evidence>
<comment type="similarity">
    <text evidence="6">Belongs to the inorganic carbon transporter (TC 9.A.2) DabA family.</text>
</comment>
<gene>
    <name evidence="6" type="primary">dabA</name>
    <name evidence="7" type="ORF">GCM10010831_05040</name>
</gene>
<keyword evidence="3 6" id="KW-0479">Metal-binding</keyword>
<evidence type="ECO:0000256" key="2">
    <source>
        <dbReference type="ARBA" id="ARBA00022475"/>
    </source>
</evidence>
<dbReference type="PANTHER" id="PTHR38344">
    <property type="entry name" value="UPF0753 PROTEIN AQ_863"/>
    <property type="match status" value="1"/>
</dbReference>
<keyword evidence="5 6" id="KW-0472">Membrane</keyword>
<evidence type="ECO:0000313" key="7">
    <source>
        <dbReference type="EMBL" id="GGE06537.1"/>
    </source>
</evidence>
<name>A0A917E5H4_9FLAO</name>
<comment type="cofactor">
    <cofactor evidence="6">
        <name>Zn(2+)</name>
        <dbReference type="ChEBI" id="CHEBI:29105"/>
    </cofactor>
</comment>
<dbReference type="HAMAP" id="MF_01871">
    <property type="entry name" value="DabA"/>
    <property type="match status" value="1"/>
</dbReference>
<sequence>MNHQILKQNIELAATSVGTTWPLYSFVTSNPLSGYEKQNFKTACLNAYQKTGNLALPDAHFFKDALQTNLLNSSQLAEILKTHQYSGNIDRYFEEIKELKSKSNLNKTQAVDQVLVKWMSVFLDEGLADWEMPNKEKGFYAAWKSLAKYDANLNISKSFNFPKDSISAIEKFTNDISTNEQVKIFEKHFASLHGWVGFLKYRQENTTEWFKKFPFPLADYLAVRILISYFLKVSLPSNFYLTESEQKVFNVSIDCLKAIEDAWQNKMVYQLNLAASNPIQKNEPIDVQLVFCIDTRSELIRRNIEIAGNYETYGYAGFFGIAMDYEDAFSGIKRKSCPPILASAYKVTEEGNIEEENNFKKLKKQHKRSSFKNYFLKRMKNILPSAFGFVEGAGLVYGFQLVKRSFFFKKDHQKDIKYLETTCKTKVEHANDASELSLDERVQIVKSAFDLMGWKKFADLVVFAGHASKTANNPFASSLDCGACAASPGRHNARLIAQLANQTEVRKALLTKHQIKLENNTLFIGAEHNTTTDEISLFDGDAPIKFEAKIKALKSDLKIAQKTATLERLGKSNSVNLAYRKSSDWSETRPEWGLAKNAGFIIGPRALTQNMNLESECFLHSYDWKKDEDGTALNAILNGPMVVTQWINNHYYFSTVNNANYGSGSKITLNIVGKFGVVQGNGGDLKTGLPLQSVKQSDENYYHKPQRLSVFINAPKQLINSLLNNNPNLKKLIENEWIHLLAIDPLHNNKVDKYVAENKWNNLSAT</sequence>
<dbReference type="EMBL" id="BMGL01000003">
    <property type="protein sequence ID" value="GGE06537.1"/>
    <property type="molecule type" value="Genomic_DNA"/>
</dbReference>
<evidence type="ECO:0000256" key="4">
    <source>
        <dbReference type="ARBA" id="ARBA00022833"/>
    </source>
</evidence>
<evidence type="ECO:0000256" key="1">
    <source>
        <dbReference type="ARBA" id="ARBA00022448"/>
    </source>
</evidence>
<evidence type="ECO:0000313" key="8">
    <source>
        <dbReference type="Proteomes" id="UP000599688"/>
    </source>
</evidence>
<organism evidence="7 8">
    <name type="scientific">Psychroflexus salis</name>
    <dbReference type="NCBI Taxonomy" id="1526574"/>
    <lineage>
        <taxon>Bacteria</taxon>
        <taxon>Pseudomonadati</taxon>
        <taxon>Bacteroidota</taxon>
        <taxon>Flavobacteriia</taxon>
        <taxon>Flavobacteriales</taxon>
        <taxon>Flavobacteriaceae</taxon>
        <taxon>Psychroflexus</taxon>
    </lineage>
</organism>
<feature type="binding site" evidence="6">
    <location>
        <position position="294"/>
    </location>
    <ligand>
        <name>Zn(2+)</name>
        <dbReference type="ChEBI" id="CHEBI:29105"/>
    </ligand>
</feature>
<dbReference type="Proteomes" id="UP000599688">
    <property type="component" value="Unassembled WGS sequence"/>
</dbReference>
<comment type="function">
    <text evidence="6">Part of an energy-coupled inorganic carbon pump.</text>
</comment>
<keyword evidence="4 6" id="KW-0862">Zinc</keyword>
<comment type="caution">
    <text evidence="7">The sequence shown here is derived from an EMBL/GenBank/DDBJ whole genome shotgun (WGS) entry which is preliminary data.</text>
</comment>
<feature type="binding site" evidence="6">
    <location>
        <position position="466"/>
    </location>
    <ligand>
        <name>Zn(2+)</name>
        <dbReference type="ChEBI" id="CHEBI:29105"/>
    </ligand>
</feature>
<evidence type="ECO:0000256" key="6">
    <source>
        <dbReference type="HAMAP-Rule" id="MF_01871"/>
    </source>
</evidence>
<keyword evidence="8" id="KW-1185">Reference proteome</keyword>
<protein>
    <recommendedName>
        <fullName evidence="6">Probable inorganic carbon transporter subunit DabA</fullName>
    </recommendedName>
</protein>
<dbReference type="Pfam" id="PF10070">
    <property type="entry name" value="DabA"/>
    <property type="match status" value="1"/>
</dbReference>
<reference evidence="7 8" key="1">
    <citation type="journal article" date="2014" name="Int. J. Syst. Evol. Microbiol.">
        <title>Complete genome sequence of Corynebacterium casei LMG S-19264T (=DSM 44701T), isolated from a smear-ripened cheese.</title>
        <authorList>
            <consortium name="US DOE Joint Genome Institute (JGI-PGF)"/>
            <person name="Walter F."/>
            <person name="Albersmeier A."/>
            <person name="Kalinowski J."/>
            <person name="Ruckert C."/>
        </authorList>
    </citation>
    <scope>NUCLEOTIDE SEQUENCE [LARGE SCALE GENOMIC DNA]</scope>
    <source>
        <strain evidence="7 8">CGMCC 1.12925</strain>
    </source>
</reference>
<dbReference type="GO" id="GO:0008270">
    <property type="term" value="F:zinc ion binding"/>
    <property type="evidence" value="ECO:0007669"/>
    <property type="project" value="UniProtKB-UniRule"/>
</dbReference>
<dbReference type="PANTHER" id="PTHR38344:SF1">
    <property type="entry name" value="INORGANIC CARBON TRANSPORTER SUBUNIT DABA-RELATED"/>
    <property type="match status" value="1"/>
</dbReference>
<proteinExistence type="inferred from homology"/>
<comment type="subunit">
    <text evidence="6">Forms a complex with DabB.</text>
</comment>
<feature type="binding site" evidence="6">
    <location>
        <position position="292"/>
    </location>
    <ligand>
        <name>Zn(2+)</name>
        <dbReference type="ChEBI" id="CHEBI:29105"/>
    </ligand>
</feature>
<dbReference type="AlphaFoldDB" id="A0A917E5H4"/>
<comment type="subcellular location">
    <subcellularLocation>
        <location evidence="6">Cell membrane</location>
        <topology evidence="6">Peripheral membrane protein</topology>
    </subcellularLocation>
</comment>
<accession>A0A917E5H4</accession>
<dbReference type="RefSeq" id="WP_188405200.1">
    <property type="nucleotide sequence ID" value="NZ_BMGL01000003.1"/>
</dbReference>